<comment type="function">
    <text evidence="1">DNA-dependent RNA polymerase catalyzes the transcription of DNA into RNA using the four ribonucleoside triphosphates as substrates.</text>
</comment>
<evidence type="ECO:0000256" key="4">
    <source>
        <dbReference type="ARBA" id="ARBA00025804"/>
    </source>
</evidence>
<dbReference type="PANTHER" id="PTHR11800">
    <property type="entry name" value="DNA-DIRECTED RNA POLYMERASE"/>
    <property type="match status" value="1"/>
</dbReference>
<dbReference type="Gene3D" id="3.30.70.20">
    <property type="match status" value="1"/>
</dbReference>
<dbReference type="InterPro" id="IPR001514">
    <property type="entry name" value="DNA-dir_RNA_pol_30-40kDasu_CS"/>
</dbReference>
<evidence type="ECO:0000256" key="2">
    <source>
        <dbReference type="ARBA" id="ARBA00022478"/>
    </source>
</evidence>
<dbReference type="InterPro" id="IPR011262">
    <property type="entry name" value="DNA-dir_RNA_pol_insert"/>
</dbReference>
<keyword evidence="2" id="KW-0240">DNA-directed RNA polymerase</keyword>
<reference evidence="8 9" key="1">
    <citation type="journal article" date="2015" name="Sci. Rep.">
        <title>The genome of Leishmania panamensis: insights into genomics of the L. (Viannia) subgenus.</title>
        <authorList>
            <person name="Llanes A."/>
            <person name="Restrepo C.M."/>
            <person name="Vecchio G.D."/>
            <person name="Anguizola F.J."/>
            <person name="Lleonart R."/>
        </authorList>
    </citation>
    <scope>NUCLEOTIDE SEQUENCE [LARGE SCALE GENOMIC DNA]</scope>
    <source>
        <strain evidence="8 9">MHOM/PA/94/PSC-1</strain>
    </source>
</reference>
<dbReference type="SUPFAM" id="SSF55257">
    <property type="entry name" value="RBP11-like subunits of RNA polymerase"/>
    <property type="match status" value="1"/>
</dbReference>
<evidence type="ECO:0000256" key="5">
    <source>
        <dbReference type="ARBA" id="ARBA00026088"/>
    </source>
</evidence>
<dbReference type="InterPro" id="IPR036603">
    <property type="entry name" value="RBP11-like"/>
</dbReference>
<keyword evidence="3" id="KW-0804">Transcription</keyword>
<dbReference type="GO" id="GO:0003899">
    <property type="term" value="F:DNA-directed RNA polymerase activity"/>
    <property type="evidence" value="ECO:0007669"/>
    <property type="project" value="InterPro"/>
</dbReference>
<evidence type="ECO:0000259" key="7">
    <source>
        <dbReference type="SMART" id="SM00662"/>
    </source>
</evidence>
<dbReference type="SUPFAM" id="SSF56553">
    <property type="entry name" value="Insert subdomain of RNA polymerase alpha subunit"/>
    <property type="match status" value="1"/>
</dbReference>
<protein>
    <recommendedName>
        <fullName evidence="6">Plastid-encoded RNA polymerase subunit alpha</fullName>
    </recommendedName>
</protein>
<proteinExistence type="inferred from homology"/>
<evidence type="ECO:0000256" key="3">
    <source>
        <dbReference type="ARBA" id="ARBA00023163"/>
    </source>
</evidence>
<dbReference type="PANTHER" id="PTHR11800:SF2">
    <property type="entry name" value="DNA-DIRECTED RNA POLYMERASE II SUBUNIT RPB3"/>
    <property type="match status" value="1"/>
</dbReference>
<gene>
    <name evidence="8" type="ORF">LPMP_290140</name>
</gene>
<keyword evidence="8" id="KW-0548">Nucleotidyltransferase</keyword>
<dbReference type="EMBL" id="CP009398">
    <property type="protein sequence ID" value="AIN99965.1"/>
    <property type="molecule type" value="Genomic_DNA"/>
</dbReference>
<sequence>MKLEIIECVRKEHAAGETLTFQLNEVDSSFANALRRVMLAEIPTLAIEYVTIRQNTSVLPDEMIAHRLGLVPLFSEKAKRLNFPQDCGCGGSGCPDCQITGSLKVQCPPNQHSKQVFIGDSLQIDSAEVYPVSAEEHGIWLVTLGRSQVLDLNVLIRKNIAKTHAKFMPVATVAMRYAAEILLNPNGFQALGKTNAREWVARCPRNVFRFVERTGQVEVQDEGACIFCRECTSQEPPFDKLPEPLVFVRQRKSKMGYFDFTFVVESTGVLPVLQIVYDAVAVLRKKLQRVSEGLMKNPNADGVMTRTIGQSTTAPVVPNADAVRKGAEEDNLDFTMQ</sequence>
<dbReference type="Pfam" id="PF01193">
    <property type="entry name" value="RNA_pol_L"/>
    <property type="match status" value="1"/>
</dbReference>
<accession>A0A088RVL6</accession>
<dbReference type="OrthoDB" id="270173at2759"/>
<evidence type="ECO:0000313" key="8">
    <source>
        <dbReference type="EMBL" id="AIN99965.1"/>
    </source>
</evidence>
<dbReference type="InterPro" id="IPR011263">
    <property type="entry name" value="DNA-dir_RNA_pol_RpoA/D/Rpb3"/>
</dbReference>
<evidence type="ECO:0000256" key="1">
    <source>
        <dbReference type="ARBA" id="ARBA00004026"/>
    </source>
</evidence>
<name>A0A088RVL6_LEIPA</name>
<dbReference type="GO" id="GO:0006366">
    <property type="term" value="P:transcription by RNA polymerase II"/>
    <property type="evidence" value="ECO:0007669"/>
    <property type="project" value="TreeGrafter"/>
</dbReference>
<comment type="subunit">
    <text evidence="5">In plastids the minimal PEP RNA polymerase catalytic core is composed of four subunits: alpha, beta, beta', and beta''. When a (nuclear-encoded) sigma factor is associated with the core the holoenzyme is formed, which can initiate transcription.</text>
</comment>
<dbReference type="AlphaFoldDB" id="A0A088RVL6"/>
<keyword evidence="9" id="KW-1185">Reference proteome</keyword>
<dbReference type="InterPro" id="IPR050518">
    <property type="entry name" value="Rpo3/RPB3_RNA_Pol_subunit"/>
</dbReference>
<dbReference type="GO" id="GO:0003677">
    <property type="term" value="F:DNA binding"/>
    <property type="evidence" value="ECO:0007669"/>
    <property type="project" value="InterPro"/>
</dbReference>
<dbReference type="VEuPathDB" id="TriTrypDB:LPAL13_290006400"/>
<keyword evidence="8" id="KW-0808">Transferase</keyword>
<dbReference type="GO" id="GO:0046983">
    <property type="term" value="F:protein dimerization activity"/>
    <property type="evidence" value="ECO:0007669"/>
    <property type="project" value="InterPro"/>
</dbReference>
<dbReference type="GO" id="GO:0005665">
    <property type="term" value="C:RNA polymerase II, core complex"/>
    <property type="evidence" value="ECO:0007669"/>
    <property type="project" value="TreeGrafter"/>
</dbReference>
<dbReference type="eggNOG" id="KOG1522">
    <property type="taxonomic scope" value="Eukaryota"/>
</dbReference>
<dbReference type="KEGG" id="lpan:LPMP_290140"/>
<organism evidence="8 9">
    <name type="scientific">Leishmania panamensis</name>
    <dbReference type="NCBI Taxonomy" id="5679"/>
    <lineage>
        <taxon>Eukaryota</taxon>
        <taxon>Discoba</taxon>
        <taxon>Euglenozoa</taxon>
        <taxon>Kinetoplastea</taxon>
        <taxon>Metakinetoplastina</taxon>
        <taxon>Trypanosomatida</taxon>
        <taxon>Trypanosomatidae</taxon>
        <taxon>Leishmaniinae</taxon>
        <taxon>Leishmania</taxon>
        <taxon>Leishmania guyanensis species complex</taxon>
    </lineage>
</organism>
<evidence type="ECO:0000313" key="9">
    <source>
        <dbReference type="Proteomes" id="UP000063063"/>
    </source>
</evidence>
<dbReference type="Gene3D" id="3.30.1360.10">
    <property type="entry name" value="RNA polymerase, RBP11-like subunit"/>
    <property type="match status" value="1"/>
</dbReference>
<dbReference type="HAMAP" id="MF_00320">
    <property type="entry name" value="RNApol_arch_Rpo3"/>
    <property type="match status" value="1"/>
</dbReference>
<dbReference type="Proteomes" id="UP000063063">
    <property type="component" value="Chromosome 29"/>
</dbReference>
<dbReference type="NCBIfam" id="NF001988">
    <property type="entry name" value="PRK00783.1"/>
    <property type="match status" value="1"/>
</dbReference>
<dbReference type="SMART" id="SM00662">
    <property type="entry name" value="RPOLD"/>
    <property type="match status" value="1"/>
</dbReference>
<dbReference type="InterPro" id="IPR036643">
    <property type="entry name" value="RNApol_insert_sf"/>
</dbReference>
<feature type="domain" description="DNA-directed RNA polymerase RpoA/D/Rpb3-type" evidence="7">
    <location>
        <begin position="18"/>
        <end position="293"/>
    </location>
</feature>
<dbReference type="InterPro" id="IPR022842">
    <property type="entry name" value="RNAP_Rpo3/Rpb3/RPAC1"/>
</dbReference>
<dbReference type="GeneID" id="22576778"/>
<dbReference type="Pfam" id="PF01000">
    <property type="entry name" value="RNA_pol_A_bac"/>
    <property type="match status" value="1"/>
</dbReference>
<comment type="similarity">
    <text evidence="4">Belongs to the archaeal Rpo3/eukaryotic RPB3 RNA polymerase subunit family.</text>
</comment>
<dbReference type="RefSeq" id="XP_010700908.1">
    <property type="nucleotide sequence ID" value="XM_010702606.1"/>
</dbReference>
<dbReference type="VEuPathDB" id="TriTrypDB:LPMP_290140"/>
<dbReference type="PROSITE" id="PS00446">
    <property type="entry name" value="RNA_POL_D_30KD"/>
    <property type="match status" value="1"/>
</dbReference>
<dbReference type="Gene3D" id="2.170.120.12">
    <property type="entry name" value="DNA-directed RNA polymerase, insert domain"/>
    <property type="match status" value="1"/>
</dbReference>
<evidence type="ECO:0000256" key="6">
    <source>
        <dbReference type="ARBA" id="ARBA00031776"/>
    </source>
</evidence>